<dbReference type="Proteomes" id="UP000520156">
    <property type="component" value="Unassembled WGS sequence"/>
</dbReference>
<evidence type="ECO:0000313" key="2">
    <source>
        <dbReference type="Proteomes" id="UP000520156"/>
    </source>
</evidence>
<protein>
    <submittedName>
        <fullName evidence="1">Uncharacterized protein</fullName>
    </submittedName>
</protein>
<dbReference type="EMBL" id="JACLAU010000007">
    <property type="protein sequence ID" value="MBC2651511.1"/>
    <property type="molecule type" value="Genomic_DNA"/>
</dbReference>
<dbReference type="AlphaFoldDB" id="A0A7X1F6Y3"/>
<accession>A0A7X1F6Y3</accession>
<gene>
    <name evidence="1" type="ORF">H7F49_07335</name>
</gene>
<name>A0A7X1F6Y3_9SPHN</name>
<keyword evidence="2" id="KW-1185">Reference proteome</keyword>
<sequence>MTAADLEQLIIARLVRDQGGTSQTWRRALGRIIVRDPRTHAHCNWDVRPAGTDAQHAAIETLLDEVRLQHSIVVAG</sequence>
<reference evidence="1 2" key="1">
    <citation type="submission" date="2020-08" db="EMBL/GenBank/DDBJ databases">
        <title>The genome sequence of Novosphingobium flavum 4Y4.</title>
        <authorList>
            <person name="Liu Y."/>
        </authorList>
    </citation>
    <scope>NUCLEOTIDE SEQUENCE [LARGE SCALE GENOMIC DNA]</scope>
    <source>
        <strain evidence="1 2">4Y4</strain>
    </source>
</reference>
<comment type="caution">
    <text evidence="1">The sequence shown here is derived from an EMBL/GenBank/DDBJ whole genome shotgun (WGS) entry which is preliminary data.</text>
</comment>
<dbReference type="RefSeq" id="WP_185682919.1">
    <property type="nucleotide sequence ID" value="NZ_JACLAU010000007.1"/>
</dbReference>
<proteinExistence type="predicted"/>
<organism evidence="1 2">
    <name type="scientific">Novosphingobium aerophilum</name>
    <dbReference type="NCBI Taxonomy" id="2839843"/>
    <lineage>
        <taxon>Bacteria</taxon>
        <taxon>Pseudomonadati</taxon>
        <taxon>Pseudomonadota</taxon>
        <taxon>Alphaproteobacteria</taxon>
        <taxon>Sphingomonadales</taxon>
        <taxon>Sphingomonadaceae</taxon>
        <taxon>Novosphingobium</taxon>
    </lineage>
</organism>
<evidence type="ECO:0000313" key="1">
    <source>
        <dbReference type="EMBL" id="MBC2651511.1"/>
    </source>
</evidence>